<sequence>MFKKKVGLGSGDDANALATATGARNQEKEIADVKRKENLVYLAYFIAYWFFFYPFIVGVIKLFGAGSFFFYVLTFSYIVISIIIAIKLRKK</sequence>
<reference evidence="2" key="1">
    <citation type="submission" date="2018-05" db="EMBL/GenBank/DDBJ databases">
        <authorList>
            <person name="Lanie J.A."/>
            <person name="Ng W.-L."/>
            <person name="Kazmierczak K.M."/>
            <person name="Andrzejewski T.M."/>
            <person name="Davidsen T.M."/>
            <person name="Wayne K.J."/>
            <person name="Tettelin H."/>
            <person name="Glass J.I."/>
            <person name="Rusch D."/>
            <person name="Podicherti R."/>
            <person name="Tsui H.-C.T."/>
            <person name="Winkler M.E."/>
        </authorList>
    </citation>
    <scope>NUCLEOTIDE SEQUENCE</scope>
</reference>
<organism evidence="2">
    <name type="scientific">marine metagenome</name>
    <dbReference type="NCBI Taxonomy" id="408172"/>
    <lineage>
        <taxon>unclassified sequences</taxon>
        <taxon>metagenomes</taxon>
        <taxon>ecological metagenomes</taxon>
    </lineage>
</organism>
<feature type="transmembrane region" description="Helical" evidence="1">
    <location>
        <begin position="38"/>
        <end position="56"/>
    </location>
</feature>
<feature type="transmembrane region" description="Helical" evidence="1">
    <location>
        <begin position="68"/>
        <end position="86"/>
    </location>
</feature>
<protein>
    <submittedName>
        <fullName evidence="2">Uncharacterized protein</fullName>
    </submittedName>
</protein>
<dbReference type="EMBL" id="UINC01028990">
    <property type="protein sequence ID" value="SVB10965.1"/>
    <property type="molecule type" value="Genomic_DNA"/>
</dbReference>
<keyword evidence="1" id="KW-1133">Transmembrane helix</keyword>
<dbReference type="AlphaFoldDB" id="A0A382BAY1"/>
<keyword evidence="1" id="KW-0812">Transmembrane</keyword>
<keyword evidence="1" id="KW-0472">Membrane</keyword>
<evidence type="ECO:0000256" key="1">
    <source>
        <dbReference type="SAM" id="Phobius"/>
    </source>
</evidence>
<accession>A0A382BAY1</accession>
<proteinExistence type="predicted"/>
<gene>
    <name evidence="2" type="ORF">METZ01_LOCUS163819</name>
</gene>
<name>A0A382BAY1_9ZZZZ</name>
<evidence type="ECO:0000313" key="2">
    <source>
        <dbReference type="EMBL" id="SVB10965.1"/>
    </source>
</evidence>